<dbReference type="Proteomes" id="UP000023152">
    <property type="component" value="Unassembled WGS sequence"/>
</dbReference>
<name>X6PG15_RETFI</name>
<feature type="non-terminal residue" evidence="1">
    <location>
        <position position="1"/>
    </location>
</feature>
<sequence length="108" mass="12662">CHKEMENSSVKSKDIGRNEQYKLIFCSTKLFSVIHIKYNTIEQAEKQKNINDYELKTHLTNCDGNENVNENAKDKENKSKINVELCNNFSFALLKIVRHMIYLGEVRH</sequence>
<dbReference type="AlphaFoldDB" id="X6PG15"/>
<evidence type="ECO:0000313" key="2">
    <source>
        <dbReference type="Proteomes" id="UP000023152"/>
    </source>
</evidence>
<protein>
    <submittedName>
        <fullName evidence="1">Uncharacterized protein</fullName>
    </submittedName>
</protein>
<dbReference type="EMBL" id="ASPP01000013">
    <property type="protein sequence ID" value="ETO37048.1"/>
    <property type="molecule type" value="Genomic_DNA"/>
</dbReference>
<evidence type="ECO:0000313" key="1">
    <source>
        <dbReference type="EMBL" id="ETO37048.1"/>
    </source>
</evidence>
<organism evidence="1 2">
    <name type="scientific">Reticulomyxa filosa</name>
    <dbReference type="NCBI Taxonomy" id="46433"/>
    <lineage>
        <taxon>Eukaryota</taxon>
        <taxon>Sar</taxon>
        <taxon>Rhizaria</taxon>
        <taxon>Retaria</taxon>
        <taxon>Foraminifera</taxon>
        <taxon>Monothalamids</taxon>
        <taxon>Reticulomyxidae</taxon>
        <taxon>Reticulomyxa</taxon>
    </lineage>
</organism>
<accession>X6PG15</accession>
<gene>
    <name evidence="1" type="ORF">RFI_00014</name>
</gene>
<comment type="caution">
    <text evidence="1">The sequence shown here is derived from an EMBL/GenBank/DDBJ whole genome shotgun (WGS) entry which is preliminary data.</text>
</comment>
<keyword evidence="2" id="KW-1185">Reference proteome</keyword>
<reference evidence="1 2" key="1">
    <citation type="journal article" date="2013" name="Curr. Biol.">
        <title>The Genome of the Foraminiferan Reticulomyxa filosa.</title>
        <authorList>
            <person name="Glockner G."/>
            <person name="Hulsmann N."/>
            <person name="Schleicher M."/>
            <person name="Noegel A.A."/>
            <person name="Eichinger L."/>
            <person name="Gallinger C."/>
            <person name="Pawlowski J."/>
            <person name="Sierra R."/>
            <person name="Euteneuer U."/>
            <person name="Pillet L."/>
            <person name="Moustafa A."/>
            <person name="Platzer M."/>
            <person name="Groth M."/>
            <person name="Szafranski K."/>
            <person name="Schliwa M."/>
        </authorList>
    </citation>
    <scope>NUCLEOTIDE SEQUENCE [LARGE SCALE GENOMIC DNA]</scope>
</reference>
<proteinExistence type="predicted"/>